<name>H7FLW6_FLAFP</name>
<sequence length="40" mass="4757">MLTILKPSFAFKNINFCFRFKETSFTYKTIILVENSTAQY</sequence>
<protein>
    <submittedName>
        <fullName evidence="1">Uncharacterized protein</fullName>
    </submittedName>
</protein>
<evidence type="ECO:0000313" key="1">
    <source>
        <dbReference type="EMBL" id="EIA10658.1"/>
    </source>
</evidence>
<accession>H7FLW6</accession>
<proteinExistence type="predicted"/>
<dbReference type="PATRIC" id="fig|1086011.3.peg.158"/>
<evidence type="ECO:0000313" key="2">
    <source>
        <dbReference type="Proteomes" id="UP000005566"/>
    </source>
</evidence>
<dbReference type="AlphaFoldDB" id="H7FLW6"/>
<reference evidence="1 2" key="1">
    <citation type="journal article" date="2014" name="Acta Crystallogr. D">
        <title>Structure-based characterization and antifreeze properties of a hyperactive ice-binding protein from the Antarctic bacterium Flavobacterium frigoris PS1.</title>
        <authorList>
            <person name="Do H."/>
            <person name="Kim S.J."/>
            <person name="Kim H.J."/>
            <person name="Lee J.H."/>
        </authorList>
    </citation>
    <scope>NUCLEOTIDE SEQUENCE [LARGE SCALE GENOMIC DNA]</scope>
    <source>
        <strain evidence="1 2">PS1</strain>
    </source>
</reference>
<dbReference type="Proteomes" id="UP000005566">
    <property type="component" value="Unassembled WGS sequence"/>
</dbReference>
<dbReference type="STRING" id="1086011.HJ01_00164"/>
<dbReference type="EMBL" id="AHKF01000004">
    <property type="protein sequence ID" value="EIA10658.1"/>
    <property type="molecule type" value="Genomic_DNA"/>
</dbReference>
<organism evidence="1 2">
    <name type="scientific">Flavobacterium frigoris (strain PS1)</name>
    <dbReference type="NCBI Taxonomy" id="1086011"/>
    <lineage>
        <taxon>Bacteria</taxon>
        <taxon>Pseudomonadati</taxon>
        <taxon>Bacteroidota</taxon>
        <taxon>Flavobacteriia</taxon>
        <taxon>Flavobacteriales</taxon>
        <taxon>Flavobacteriaceae</taxon>
        <taxon>Flavobacterium</taxon>
    </lineage>
</organism>
<comment type="caution">
    <text evidence="1">The sequence shown here is derived from an EMBL/GenBank/DDBJ whole genome shotgun (WGS) entry which is preliminary data.</text>
</comment>
<keyword evidence="2" id="KW-1185">Reference proteome</keyword>
<gene>
    <name evidence="1" type="ORF">HJ01_00164</name>
</gene>